<dbReference type="GO" id="GO:0016020">
    <property type="term" value="C:membrane"/>
    <property type="evidence" value="ECO:0007669"/>
    <property type="project" value="TreeGrafter"/>
</dbReference>
<dbReference type="Proteomes" id="UP000187283">
    <property type="component" value="Unassembled WGS sequence"/>
</dbReference>
<dbReference type="OrthoDB" id="1700726at2759"/>
<evidence type="ECO:0000313" key="4">
    <source>
        <dbReference type="EMBL" id="OMJ07078.1"/>
    </source>
</evidence>
<evidence type="ECO:0000259" key="3">
    <source>
        <dbReference type="Pfam" id="PF00501"/>
    </source>
</evidence>
<reference evidence="4 5" key="1">
    <citation type="submission" date="2017-01" db="EMBL/GenBank/DDBJ databases">
        <authorList>
            <person name="Mah S.A."/>
            <person name="Swanson W.J."/>
            <person name="Moy G.W."/>
            <person name="Vacquier V.D."/>
        </authorList>
    </citation>
    <scope>NUCLEOTIDE SEQUENCE [LARGE SCALE GENOMIC DNA]</scope>
    <source>
        <strain evidence="4 5">GSMNP</strain>
    </source>
</reference>
<dbReference type="GO" id="GO:0004467">
    <property type="term" value="F:long-chain fatty acid-CoA ligase activity"/>
    <property type="evidence" value="ECO:0007669"/>
    <property type="project" value="TreeGrafter"/>
</dbReference>
<dbReference type="PANTHER" id="PTHR43272">
    <property type="entry name" value="LONG-CHAIN-FATTY-ACID--COA LIGASE"/>
    <property type="match status" value="1"/>
</dbReference>
<organism evidence="4 5">
    <name type="scientific">Smittium culicis</name>
    <dbReference type="NCBI Taxonomy" id="133412"/>
    <lineage>
        <taxon>Eukaryota</taxon>
        <taxon>Fungi</taxon>
        <taxon>Fungi incertae sedis</taxon>
        <taxon>Zoopagomycota</taxon>
        <taxon>Kickxellomycotina</taxon>
        <taxon>Harpellomycetes</taxon>
        <taxon>Harpellales</taxon>
        <taxon>Legeriomycetaceae</taxon>
        <taxon>Smittium</taxon>
    </lineage>
</organism>
<evidence type="ECO:0000313" key="5">
    <source>
        <dbReference type="Proteomes" id="UP000187283"/>
    </source>
</evidence>
<accession>A0A1R1WXG5</accession>
<dbReference type="AlphaFoldDB" id="A0A1R1WXG5"/>
<proteinExistence type="predicted"/>
<dbReference type="PROSITE" id="PS00455">
    <property type="entry name" value="AMP_BINDING"/>
    <property type="match status" value="1"/>
</dbReference>
<feature type="domain" description="AMP-dependent synthetase/ligase" evidence="3">
    <location>
        <begin position="75"/>
        <end position="508"/>
    </location>
</feature>
<evidence type="ECO:0000256" key="2">
    <source>
        <dbReference type="ARBA" id="ARBA00022840"/>
    </source>
</evidence>
<dbReference type="InterPro" id="IPR000873">
    <property type="entry name" value="AMP-dep_synth/lig_dom"/>
</dbReference>
<gene>
    <name evidence="4" type="ORF">AYI70_g12438</name>
</gene>
<sequence>MNYNAPGFKPYVVPNSAEPGYTPILRNPNCKDSLDVDTHREIKTMYDLFWSSVYETPEKDYLGYRPYDNETKSFKPYEFYTYKQVGDRVNNLASGIINIELELAKTEAQKKRVQSRNFTAAIYSSNRPEWSMAERALLTQSCCSVALYDTLGEDSMEYIINHSESSIVFCSLDKVARLLRSSDSIPEVKTIICFDSITGDPSQSLVGVPSPFNVRSIDLLRDWAREKSIGLFDIHQVEEMGKKNPIPHSPPKPSDPYTILYTSGTTGNPKGVVCTHHSYATCARLTSYDRFDYSIDNVYISYLPLAHCYGRNMENIMCLIKGKIGYSCGDITKIVDDCRALQPTLFPGIPRLLNRFYDVLSAVTLNAPGLKGVLYRHAYEKKLEYFLAGNGVSHPVWDDLIFKNTRAFLSNRLLMMGSGSASLEPHVQNFLRMFFIIDGGEGYGMTETCAGGIGQLKGDLTYSNIGVPGNGVEVRLRDVPEMGYYTNDETCPRGEICIRGAIIFSHYLKEPEKTKETMLGNGWFATGDIAKINPDGNIAIIDRKKSLFKLSQGEYISPEKIENCISKHPLVLQSFVDGISSKNYPVAVIVPDPDTFIPWAKSISAQKNIPINNFSLSSLSKNKALAQELLISIQGILKSSKMNGFEVVKSIYIEHVPFDVTENKLLTPTLKLKRADSKMYYRDTIIGLYENPDQYYN</sequence>
<dbReference type="PANTHER" id="PTHR43272:SF33">
    <property type="entry name" value="AMP-BINDING DOMAIN-CONTAINING PROTEIN-RELATED"/>
    <property type="match status" value="1"/>
</dbReference>
<comment type="caution">
    <text evidence="4">The sequence shown here is derived from an EMBL/GenBank/DDBJ whole genome shotgun (WGS) entry which is preliminary data.</text>
</comment>
<dbReference type="InterPro" id="IPR020845">
    <property type="entry name" value="AMP-binding_CS"/>
</dbReference>
<dbReference type="Gene3D" id="3.40.50.12780">
    <property type="entry name" value="N-terminal domain of ligase-like"/>
    <property type="match status" value="1"/>
</dbReference>
<dbReference type="STRING" id="133412.A0A1R1WXG5"/>
<evidence type="ECO:0000256" key="1">
    <source>
        <dbReference type="ARBA" id="ARBA00022741"/>
    </source>
</evidence>
<dbReference type="SUPFAM" id="SSF56801">
    <property type="entry name" value="Acetyl-CoA synthetase-like"/>
    <property type="match status" value="1"/>
</dbReference>
<name>A0A1R1WXG5_9FUNG</name>
<keyword evidence="2" id="KW-0067">ATP-binding</keyword>
<dbReference type="EMBL" id="LSSN01006123">
    <property type="protein sequence ID" value="OMJ07078.1"/>
    <property type="molecule type" value="Genomic_DNA"/>
</dbReference>
<protein>
    <submittedName>
        <fullName evidence="4">Fatty acyl-CoA synthetase A</fullName>
    </submittedName>
</protein>
<dbReference type="Pfam" id="PF00501">
    <property type="entry name" value="AMP-binding"/>
    <property type="match status" value="1"/>
</dbReference>
<keyword evidence="5" id="KW-1185">Reference proteome</keyword>
<dbReference type="GO" id="GO:0005524">
    <property type="term" value="F:ATP binding"/>
    <property type="evidence" value="ECO:0007669"/>
    <property type="project" value="UniProtKB-KW"/>
</dbReference>
<dbReference type="GO" id="GO:0005783">
    <property type="term" value="C:endoplasmic reticulum"/>
    <property type="evidence" value="ECO:0007669"/>
    <property type="project" value="TreeGrafter"/>
</dbReference>
<keyword evidence="1" id="KW-0547">Nucleotide-binding</keyword>
<dbReference type="InterPro" id="IPR042099">
    <property type="entry name" value="ANL_N_sf"/>
</dbReference>